<dbReference type="OMA" id="KRRPCKN"/>
<comment type="caution">
    <text evidence="9">Lacks conserved residue(s) required for the propagation of feature annotation.</text>
</comment>
<reference evidence="11 12" key="2">
    <citation type="submission" date="2018-11" db="EMBL/GenBank/DDBJ databases">
        <authorList>
            <consortium name="Pathogen Informatics"/>
        </authorList>
    </citation>
    <scope>NUCLEOTIDE SEQUENCE [LARGE SCALE GENOMIC DNA]</scope>
</reference>
<feature type="domain" description="Anamorsin C-terminal" evidence="10">
    <location>
        <begin position="201"/>
        <end position="237"/>
    </location>
</feature>
<evidence type="ECO:0000256" key="4">
    <source>
        <dbReference type="ARBA" id="ARBA00022490"/>
    </source>
</evidence>
<dbReference type="AlphaFoldDB" id="A0A0N4XC87"/>
<organism evidence="13">
    <name type="scientific">Nippostrongylus brasiliensis</name>
    <name type="common">Rat hookworm</name>
    <dbReference type="NCBI Taxonomy" id="27835"/>
    <lineage>
        <taxon>Eukaryota</taxon>
        <taxon>Metazoa</taxon>
        <taxon>Ecdysozoa</taxon>
        <taxon>Nematoda</taxon>
        <taxon>Chromadorea</taxon>
        <taxon>Rhabditida</taxon>
        <taxon>Rhabditina</taxon>
        <taxon>Rhabditomorpha</taxon>
        <taxon>Strongyloidea</taxon>
        <taxon>Heligmosomidae</taxon>
        <taxon>Nippostrongylus</taxon>
    </lineage>
</organism>
<comment type="similarity">
    <text evidence="2 9">Belongs to the anamorsin family.</text>
</comment>
<dbReference type="Proteomes" id="UP000271162">
    <property type="component" value="Unassembled WGS sequence"/>
</dbReference>
<dbReference type="EMBL" id="UYSL01000008">
    <property type="protein sequence ID" value="VDL61857.1"/>
    <property type="molecule type" value="Genomic_DNA"/>
</dbReference>
<evidence type="ECO:0000259" key="10">
    <source>
        <dbReference type="Pfam" id="PF05093"/>
    </source>
</evidence>
<feature type="region of interest" description="Fe-S binding site B" evidence="9">
    <location>
        <begin position="207"/>
        <end position="221"/>
    </location>
</feature>
<dbReference type="GO" id="GO:0016226">
    <property type="term" value="P:iron-sulfur cluster assembly"/>
    <property type="evidence" value="ECO:0007669"/>
    <property type="project" value="UniProtKB-UniRule"/>
</dbReference>
<dbReference type="PANTHER" id="PTHR13273:SF14">
    <property type="entry name" value="ANAMORSIN"/>
    <property type="match status" value="1"/>
</dbReference>
<dbReference type="GO" id="GO:0005758">
    <property type="term" value="C:mitochondrial intermembrane space"/>
    <property type="evidence" value="ECO:0007669"/>
    <property type="project" value="UniProtKB-SubCell"/>
</dbReference>
<comment type="subunit">
    <text evidence="9">Monomer.</text>
</comment>
<dbReference type="STRING" id="27835.A0A0N4XC87"/>
<comment type="cofactor">
    <cofactor evidence="1 9">
        <name>[4Fe-4S] cluster</name>
        <dbReference type="ChEBI" id="CHEBI:49883"/>
    </cofactor>
</comment>
<gene>
    <name evidence="11" type="ORF">NBR_LOCUS49</name>
</gene>
<dbReference type="InterPro" id="IPR046408">
    <property type="entry name" value="CIAPIN1"/>
</dbReference>
<dbReference type="WBParaSite" id="NBR_0000004801-mRNA-1">
    <property type="protein sequence ID" value="NBR_0000004801-mRNA-1"/>
    <property type="gene ID" value="NBR_0000004801"/>
</dbReference>
<feature type="binding site" evidence="9">
    <location>
        <position position="221"/>
    </location>
    <ligand>
        <name>[4Fe-4S] cluster</name>
        <dbReference type="ChEBI" id="CHEBI:49883"/>
    </ligand>
</feature>
<feature type="binding site" evidence="9">
    <location>
        <position position="186"/>
    </location>
    <ligand>
        <name>[2Fe-2S] cluster</name>
        <dbReference type="ChEBI" id="CHEBI:190135"/>
    </ligand>
</feature>
<dbReference type="HAMAP" id="MF_03115">
    <property type="entry name" value="Anamorsin"/>
    <property type="match status" value="1"/>
</dbReference>
<evidence type="ECO:0000256" key="1">
    <source>
        <dbReference type="ARBA" id="ARBA00001966"/>
    </source>
</evidence>
<keyword evidence="8 9" id="KW-0496">Mitochondrion</keyword>
<comment type="domain">
    <text evidence="9">The C-terminal domain binds 2 Fe-S clusters but is otherwise mostly in an intrinsically disordered conformation.</text>
</comment>
<evidence type="ECO:0000313" key="13">
    <source>
        <dbReference type="WBParaSite" id="NBR_0000004801-mRNA-1"/>
    </source>
</evidence>
<dbReference type="GO" id="GO:0009055">
    <property type="term" value="F:electron transfer activity"/>
    <property type="evidence" value="ECO:0007669"/>
    <property type="project" value="UniProtKB-UniRule"/>
</dbReference>
<evidence type="ECO:0000313" key="12">
    <source>
        <dbReference type="Proteomes" id="UP000271162"/>
    </source>
</evidence>
<evidence type="ECO:0000256" key="8">
    <source>
        <dbReference type="ARBA" id="ARBA00023128"/>
    </source>
</evidence>
<keyword evidence="5 9" id="KW-0479">Metal-binding</keyword>
<evidence type="ECO:0000256" key="6">
    <source>
        <dbReference type="ARBA" id="ARBA00023004"/>
    </source>
</evidence>
<comment type="function">
    <text evidence="9">Component of the cytosolic iron-sulfur (Fe-S) protein assembly (CIA) machinery. Required for the maturation of extramitochondrial Fe-S proteins. Part of an electron transfer chain functioning in an early step of cytosolic Fe-S biogenesis, facilitating the de novo assembly of a [4Fe-4S] cluster on the cytosolic Fe-S scaffold complex. Electrons are transferred from NADPH via a FAD- and FMN-containing diflavin oxidoreductase. Together with the diflavin oxidoreductase, also required for the assembly of the diferric tyrosyl radical cofactor of ribonucleotide reductase (RNR), probably by providing electrons for reduction during radical cofactor maturation in the catalytic small subunit.</text>
</comment>
<dbReference type="InterPro" id="IPR007785">
    <property type="entry name" value="Anamorsin"/>
</dbReference>
<comment type="cofactor">
    <cofactor evidence="9">
        <name>[2Fe-2S] cluster</name>
        <dbReference type="ChEBI" id="CHEBI:190135"/>
    </cofactor>
</comment>
<keyword evidence="3 9" id="KW-0004">4Fe-4S</keyword>
<keyword evidence="7 9" id="KW-0411">Iron-sulfur</keyword>
<proteinExistence type="inferred from homology"/>
<keyword evidence="9" id="KW-0001">2Fe-2S</keyword>
<keyword evidence="12" id="KW-1185">Reference proteome</keyword>
<comment type="subcellular location">
    <subcellularLocation>
        <location evidence="9">Cytoplasm</location>
    </subcellularLocation>
    <subcellularLocation>
        <location evidence="9">Mitochondrion intermembrane space</location>
    </subcellularLocation>
</comment>
<dbReference type="GO" id="GO:0046872">
    <property type="term" value="F:metal ion binding"/>
    <property type="evidence" value="ECO:0007669"/>
    <property type="project" value="UniProtKB-KW"/>
</dbReference>
<keyword evidence="4 9" id="KW-0963">Cytoplasm</keyword>
<feature type="binding site" evidence="9">
    <location>
        <position position="210"/>
    </location>
    <ligand>
        <name>[4Fe-4S] cluster</name>
        <dbReference type="ChEBI" id="CHEBI:49883"/>
    </ligand>
</feature>
<reference evidence="13" key="1">
    <citation type="submission" date="2017-02" db="UniProtKB">
        <authorList>
            <consortium name="WormBaseParasite"/>
        </authorList>
    </citation>
    <scope>IDENTIFICATION</scope>
</reference>
<feature type="binding site" evidence="9">
    <location>
        <position position="188"/>
    </location>
    <ligand>
        <name>[2Fe-2S] cluster</name>
        <dbReference type="ChEBI" id="CHEBI:190135"/>
    </ligand>
</feature>
<evidence type="ECO:0000256" key="2">
    <source>
        <dbReference type="ARBA" id="ARBA00008169"/>
    </source>
</evidence>
<dbReference type="Pfam" id="PF05093">
    <property type="entry name" value="CIAPIN1"/>
    <property type="match status" value="1"/>
</dbReference>
<evidence type="ECO:0000256" key="7">
    <source>
        <dbReference type="ARBA" id="ARBA00023014"/>
    </source>
</evidence>
<dbReference type="PANTHER" id="PTHR13273">
    <property type="entry name" value="ANAMORSIN"/>
    <property type="match status" value="1"/>
</dbReference>
<evidence type="ECO:0000256" key="9">
    <source>
        <dbReference type="HAMAP-Rule" id="MF_03115"/>
    </source>
</evidence>
<feature type="short sequence motif" description="Cx2C motif 2" evidence="9">
    <location>
        <begin position="218"/>
        <end position="221"/>
    </location>
</feature>
<name>A0A0N4XC87_NIPBR</name>
<dbReference type="GO" id="GO:0051537">
    <property type="term" value="F:2 iron, 2 sulfur cluster binding"/>
    <property type="evidence" value="ECO:0007669"/>
    <property type="project" value="UniProtKB-UniRule"/>
</dbReference>
<protein>
    <recommendedName>
        <fullName evidence="9">Anamorsin homolog</fullName>
    </recommendedName>
    <alternativeName>
        <fullName evidence="9">Fe-S cluster assembly protein DRE2 homolog</fullName>
    </alternativeName>
</protein>
<keyword evidence="6 9" id="KW-0408">Iron</keyword>
<evidence type="ECO:0000256" key="5">
    <source>
        <dbReference type="ARBA" id="ARBA00022723"/>
    </source>
</evidence>
<feature type="binding site" evidence="9">
    <location>
        <position position="171"/>
    </location>
    <ligand>
        <name>[2Fe-2S] cluster</name>
        <dbReference type="ChEBI" id="CHEBI:190135"/>
    </ligand>
</feature>
<evidence type="ECO:0000313" key="11">
    <source>
        <dbReference type="EMBL" id="VDL61857.1"/>
    </source>
</evidence>
<sequence>MLPGFGILSSTTGVLILTESDSLLPNNGKLDAASNAVDVVSYADVETFDKVDAYDFIAIRVQNEPALKTFCSVAYRAARIGARVIVYANDMPTDFVTRKVRASGFVVQDGAAVDGDPSVTGTKPSFDGQSVPLKLASVAKIDNEDDIVDENALLEPEDFTRPTGDALKAGCSEPAEGKKRRACKNCTCGLAEQEEEEKMAQPRSGGCGNCALGDAFRCSTCPYLGMPPFKPGETVKLDSVDDF</sequence>
<feature type="short sequence motif" description="Cx2C motif 1" evidence="9">
    <location>
        <begin position="207"/>
        <end position="210"/>
    </location>
</feature>
<feature type="binding site" evidence="9">
    <location>
        <position position="183"/>
    </location>
    <ligand>
        <name>[2Fe-2S] cluster</name>
        <dbReference type="ChEBI" id="CHEBI:190135"/>
    </ligand>
</feature>
<feature type="binding site" evidence="9">
    <location>
        <position position="207"/>
    </location>
    <ligand>
        <name>[4Fe-4S] cluster</name>
        <dbReference type="ChEBI" id="CHEBI:49883"/>
    </ligand>
</feature>
<dbReference type="GO" id="GO:0051539">
    <property type="term" value="F:4 iron, 4 sulfur cluster binding"/>
    <property type="evidence" value="ECO:0007669"/>
    <property type="project" value="UniProtKB-KW"/>
</dbReference>
<feature type="binding site" evidence="9">
    <location>
        <position position="218"/>
    </location>
    <ligand>
        <name>[4Fe-4S] cluster</name>
        <dbReference type="ChEBI" id="CHEBI:49883"/>
    </ligand>
</feature>
<accession>A0A0N4XC87</accession>
<evidence type="ECO:0000256" key="3">
    <source>
        <dbReference type="ARBA" id="ARBA00022485"/>
    </source>
</evidence>
<comment type="domain">
    <text evidence="9">The twin Cx2C motifs are involved in the recognition by the mitochondrial MIA40-ERV1 disulfide relay system. The formation of 2 disulfide bonds in the Cx2C motifs through dithiol/disulfide exchange reactions effectively traps the protein in the mitochondrial intermembrane space.</text>
</comment>
<comment type="domain">
    <text evidence="9">The N-terminal domain has structural similarity with S-adenosyl-L-methionine-dependent methyltransferases, but does not bind S-adenosyl-L-methionine. It is required for correct assembly of the 2 Fe-S clusters.</text>
</comment>